<protein>
    <submittedName>
        <fullName evidence="1">Uncharacterized protein</fullName>
    </submittedName>
</protein>
<keyword evidence="2" id="KW-1185">Reference proteome</keyword>
<reference evidence="1 2" key="1">
    <citation type="submission" date="2019-03" db="EMBL/GenBank/DDBJ databases">
        <title>Seongchinamella monodicae gen. nov., sp. nov., a novel member of the Gammaproteobacteria isolated from a tidal mudflat of beach.</title>
        <authorList>
            <person name="Yang H.G."/>
            <person name="Kang J.W."/>
            <person name="Lee S.D."/>
        </authorList>
    </citation>
    <scope>NUCLEOTIDE SEQUENCE [LARGE SCALE GENOMIC DNA]</scope>
    <source>
        <strain evidence="1 2">GH4-78</strain>
    </source>
</reference>
<proteinExistence type="predicted"/>
<evidence type="ECO:0000313" key="1">
    <source>
        <dbReference type="EMBL" id="TDG13971.1"/>
    </source>
</evidence>
<dbReference type="RefSeq" id="WP_133212473.1">
    <property type="nucleotide sequence ID" value="NZ_SMSE01000002.1"/>
</dbReference>
<sequence length="114" mass="13077">MREKDYPAVRDEEYFTKNKVSYRVRAPFPREVPGADPDQAVLVARVRPGAFIRHPLPDDLDQYASATQDDLAALAASSVYAADRKGKQWLTVEDVRKRFEKRLKSKARKKALEE</sequence>
<dbReference type="Proteomes" id="UP000295554">
    <property type="component" value="Unassembled WGS sequence"/>
</dbReference>
<name>A0A4R5LSU6_9GAMM</name>
<organism evidence="1 2">
    <name type="scientific">Seongchinamella unica</name>
    <dbReference type="NCBI Taxonomy" id="2547392"/>
    <lineage>
        <taxon>Bacteria</taxon>
        <taxon>Pseudomonadati</taxon>
        <taxon>Pseudomonadota</taxon>
        <taxon>Gammaproteobacteria</taxon>
        <taxon>Cellvibrionales</taxon>
        <taxon>Halieaceae</taxon>
        <taxon>Seongchinamella</taxon>
    </lineage>
</organism>
<dbReference type="EMBL" id="SMSE01000002">
    <property type="protein sequence ID" value="TDG13971.1"/>
    <property type="molecule type" value="Genomic_DNA"/>
</dbReference>
<gene>
    <name evidence="1" type="ORF">E2F43_10785</name>
</gene>
<dbReference type="AlphaFoldDB" id="A0A4R5LSU6"/>
<comment type="caution">
    <text evidence="1">The sequence shown here is derived from an EMBL/GenBank/DDBJ whole genome shotgun (WGS) entry which is preliminary data.</text>
</comment>
<evidence type="ECO:0000313" key="2">
    <source>
        <dbReference type="Proteomes" id="UP000295554"/>
    </source>
</evidence>
<accession>A0A4R5LSU6</accession>